<evidence type="ECO:0000313" key="2">
    <source>
        <dbReference type="EMBL" id="ONH71513.1"/>
    </source>
</evidence>
<dbReference type="EMBL" id="MQVM01000033">
    <property type="protein sequence ID" value="ONH71513.1"/>
    <property type="molecule type" value="Genomic_DNA"/>
</dbReference>
<dbReference type="Proteomes" id="UP000189274">
    <property type="component" value="Unassembled WGS sequence"/>
</dbReference>
<protein>
    <submittedName>
        <fullName evidence="1">Uncharacterized protein</fullName>
    </submittedName>
</protein>
<evidence type="ECO:0000313" key="4">
    <source>
        <dbReference type="Proteomes" id="UP000189274"/>
    </source>
</evidence>
<gene>
    <name evidence="2" type="ORF">BOH78_4448</name>
    <name evidence="1" type="ORF">JL09_g6168</name>
</gene>
<organism evidence="1 3">
    <name type="scientific">Pichia kudriavzevii</name>
    <name type="common">Yeast</name>
    <name type="synonym">Issatchenkia orientalis</name>
    <dbReference type="NCBI Taxonomy" id="4909"/>
    <lineage>
        <taxon>Eukaryota</taxon>
        <taxon>Fungi</taxon>
        <taxon>Dikarya</taxon>
        <taxon>Ascomycota</taxon>
        <taxon>Saccharomycotina</taxon>
        <taxon>Pichiomycetes</taxon>
        <taxon>Pichiales</taxon>
        <taxon>Pichiaceae</taxon>
        <taxon>Pichia</taxon>
    </lineage>
</organism>
<dbReference type="AlphaFoldDB" id="A0A099NPE9"/>
<dbReference type="EMBL" id="JQFK01001390">
    <property type="protein sequence ID" value="KGK34683.1"/>
    <property type="molecule type" value="Genomic_DNA"/>
</dbReference>
<name>A0A099NPE9_PICKU</name>
<reference evidence="1" key="2">
    <citation type="submission" date="2014-08" db="EMBL/GenBank/DDBJ databases">
        <title>Exploiting Issatchenkia orientalis SD108 for Succinic Acid Production.</title>
        <authorList>
            <person name="Xiao H."/>
            <person name="Shao Z."/>
            <person name="Jiang Y."/>
            <person name="Dole S."/>
            <person name="Zhao H."/>
        </authorList>
    </citation>
    <scope>NUCLEOTIDE SEQUENCE [LARGE SCALE GENOMIC DNA]</scope>
    <source>
        <strain evidence="1">SD108</strain>
    </source>
</reference>
<sequence length="33" mass="3710">MSMFPKVNISKDKINTITLVKLELTNIMGITES</sequence>
<accession>A0A099NPE9</accession>
<dbReference type="Proteomes" id="UP000029867">
    <property type="component" value="Unassembled WGS sequence"/>
</dbReference>
<comment type="caution">
    <text evidence="1">The sequence shown here is derived from an EMBL/GenBank/DDBJ whole genome shotgun (WGS) entry which is preliminary data.</text>
</comment>
<evidence type="ECO:0000313" key="3">
    <source>
        <dbReference type="Proteomes" id="UP000029867"/>
    </source>
</evidence>
<reference evidence="4" key="3">
    <citation type="journal article" date="2017" name="Genome Announc.">
        <title>Genome sequences of Cyberlindnera fabianii 65, Pichia kudriavzevii 129, and Saccharomyces cerevisiae 131 isolated from fermented masau fruits in Zimbabwe.</title>
        <authorList>
            <person name="van Rijswijck I.M.H."/>
            <person name="Derks M.F.L."/>
            <person name="Abee T."/>
            <person name="de Ridder D."/>
            <person name="Smid E.J."/>
        </authorList>
    </citation>
    <scope>NUCLEOTIDE SEQUENCE [LARGE SCALE GENOMIC DNA]</scope>
    <source>
        <strain evidence="4">129</strain>
    </source>
</reference>
<dbReference type="HOGENOM" id="CLU_3384900_0_0_1"/>
<evidence type="ECO:0000313" key="1">
    <source>
        <dbReference type="EMBL" id="KGK34683.1"/>
    </source>
</evidence>
<reference evidence="3" key="1">
    <citation type="journal article" date="2014" name="Microb. Cell Fact.">
        <title>Exploiting Issatchenkia orientalis SD108 for succinic acid production.</title>
        <authorList>
            <person name="Xiao H."/>
            <person name="Shao Z."/>
            <person name="Jiang Y."/>
            <person name="Dole S."/>
            <person name="Zhao H."/>
        </authorList>
    </citation>
    <scope>NUCLEOTIDE SEQUENCE [LARGE SCALE GENOMIC DNA]</scope>
    <source>
        <strain evidence="3">SD108</strain>
    </source>
</reference>
<proteinExistence type="predicted"/>
<reference evidence="2" key="4">
    <citation type="submission" date="2017-01" db="EMBL/GenBank/DDBJ databases">
        <authorList>
            <person name="Mah S.A."/>
            <person name="Swanson W.J."/>
            <person name="Moy G.W."/>
            <person name="Vacquier V.D."/>
        </authorList>
    </citation>
    <scope>NUCLEOTIDE SEQUENCE [LARGE SCALE GENOMIC DNA]</scope>
    <source>
        <strain evidence="2">129</strain>
    </source>
</reference>